<reference evidence="2" key="2">
    <citation type="submission" date="2023-05" db="EMBL/GenBank/DDBJ databases">
        <authorList>
            <consortium name="Lawrence Berkeley National Laboratory"/>
            <person name="Steindorff A."/>
            <person name="Hensen N."/>
            <person name="Bonometti L."/>
            <person name="Westerberg I."/>
            <person name="Brannstrom I.O."/>
            <person name="Guillou S."/>
            <person name="Cros-Aarteil S."/>
            <person name="Calhoun S."/>
            <person name="Haridas S."/>
            <person name="Kuo A."/>
            <person name="Mondo S."/>
            <person name="Pangilinan J."/>
            <person name="Riley R."/>
            <person name="Labutti K."/>
            <person name="Andreopoulos B."/>
            <person name="Lipzen A."/>
            <person name="Chen C."/>
            <person name="Yanf M."/>
            <person name="Daum C."/>
            <person name="Ng V."/>
            <person name="Clum A."/>
            <person name="Ohm R."/>
            <person name="Martin F."/>
            <person name="Silar P."/>
            <person name="Natvig D."/>
            <person name="Lalanne C."/>
            <person name="Gautier V."/>
            <person name="Ament-Velasquez S.L."/>
            <person name="Kruys A."/>
            <person name="Hutchinson M.I."/>
            <person name="Powell A.J."/>
            <person name="Barry K."/>
            <person name="Miller A.N."/>
            <person name="Grigoriev I.V."/>
            <person name="Debuchy R."/>
            <person name="Gladieux P."/>
            <person name="Thoren M.H."/>
            <person name="Johannesson H."/>
        </authorList>
    </citation>
    <scope>NUCLEOTIDE SEQUENCE</scope>
    <source>
        <strain evidence="2">CBS 141.50</strain>
    </source>
</reference>
<dbReference type="AlphaFoldDB" id="A0AAN6ZLS6"/>
<reference evidence="2" key="1">
    <citation type="journal article" date="2023" name="Mol. Phylogenet. Evol.">
        <title>Genome-scale phylogeny and comparative genomics of the fungal order Sordariales.</title>
        <authorList>
            <person name="Hensen N."/>
            <person name="Bonometti L."/>
            <person name="Westerberg I."/>
            <person name="Brannstrom I.O."/>
            <person name="Guillou S."/>
            <person name="Cros-Aarteil S."/>
            <person name="Calhoun S."/>
            <person name="Haridas S."/>
            <person name="Kuo A."/>
            <person name="Mondo S."/>
            <person name="Pangilinan J."/>
            <person name="Riley R."/>
            <person name="LaButti K."/>
            <person name="Andreopoulos B."/>
            <person name="Lipzen A."/>
            <person name="Chen C."/>
            <person name="Yan M."/>
            <person name="Daum C."/>
            <person name="Ng V."/>
            <person name="Clum A."/>
            <person name="Steindorff A."/>
            <person name="Ohm R.A."/>
            <person name="Martin F."/>
            <person name="Silar P."/>
            <person name="Natvig D.O."/>
            <person name="Lalanne C."/>
            <person name="Gautier V."/>
            <person name="Ament-Velasquez S.L."/>
            <person name="Kruys A."/>
            <person name="Hutchinson M.I."/>
            <person name="Powell A.J."/>
            <person name="Barry K."/>
            <person name="Miller A.N."/>
            <person name="Grigoriev I.V."/>
            <person name="Debuchy R."/>
            <person name="Gladieux P."/>
            <person name="Hiltunen Thoren M."/>
            <person name="Johannesson H."/>
        </authorList>
    </citation>
    <scope>NUCLEOTIDE SEQUENCE</scope>
    <source>
        <strain evidence="2">CBS 141.50</strain>
    </source>
</reference>
<dbReference type="GeneID" id="87817867"/>
<feature type="compositionally biased region" description="Low complexity" evidence="1">
    <location>
        <begin position="197"/>
        <end position="208"/>
    </location>
</feature>
<evidence type="ECO:0000313" key="3">
    <source>
        <dbReference type="Proteomes" id="UP001302676"/>
    </source>
</evidence>
<accession>A0AAN6ZLS6</accession>
<evidence type="ECO:0000256" key="1">
    <source>
        <dbReference type="SAM" id="MobiDB-lite"/>
    </source>
</evidence>
<protein>
    <submittedName>
        <fullName evidence="2">Uncharacterized protein</fullName>
    </submittedName>
</protein>
<dbReference type="Proteomes" id="UP001302676">
    <property type="component" value="Unassembled WGS sequence"/>
</dbReference>
<comment type="caution">
    <text evidence="2">The sequence shown here is derived from an EMBL/GenBank/DDBJ whole genome shotgun (WGS) entry which is preliminary data.</text>
</comment>
<feature type="compositionally biased region" description="Polar residues" evidence="1">
    <location>
        <begin position="148"/>
        <end position="158"/>
    </location>
</feature>
<gene>
    <name evidence="2" type="ORF">C8A04DRAFT_30108</name>
</gene>
<organism evidence="2 3">
    <name type="scientific">Dichotomopilus funicola</name>
    <dbReference type="NCBI Taxonomy" id="1934379"/>
    <lineage>
        <taxon>Eukaryota</taxon>
        <taxon>Fungi</taxon>
        <taxon>Dikarya</taxon>
        <taxon>Ascomycota</taxon>
        <taxon>Pezizomycotina</taxon>
        <taxon>Sordariomycetes</taxon>
        <taxon>Sordariomycetidae</taxon>
        <taxon>Sordariales</taxon>
        <taxon>Chaetomiaceae</taxon>
        <taxon>Dichotomopilus</taxon>
    </lineage>
</organism>
<proteinExistence type="predicted"/>
<feature type="compositionally biased region" description="Basic and acidic residues" evidence="1">
    <location>
        <begin position="222"/>
        <end position="233"/>
    </location>
</feature>
<name>A0AAN6ZLS6_9PEZI</name>
<dbReference type="RefSeq" id="XP_062635685.1">
    <property type="nucleotide sequence ID" value="XM_062781254.1"/>
</dbReference>
<dbReference type="EMBL" id="MU853599">
    <property type="protein sequence ID" value="KAK4142314.1"/>
    <property type="molecule type" value="Genomic_DNA"/>
</dbReference>
<feature type="region of interest" description="Disordered" evidence="1">
    <location>
        <begin position="54"/>
        <end position="233"/>
    </location>
</feature>
<feature type="compositionally biased region" description="Polar residues" evidence="1">
    <location>
        <begin position="60"/>
        <end position="85"/>
    </location>
</feature>
<sequence>MPYSTTLSVPISMRMADPSWRMADPPRPMGSTEALRLENEDLRKKNEELAAELDKLRIATAQSPTPAGPQRTSPTKSYMQLTSSSRIRKTAPHSTRLRTPEATTGSDKSSPAAEAVRAQRRKTWDSGSSRAARTPNGPGDGRAVPGYMQSTASSYQKRASQKGAVGQINHPARPEKYQVGTQFQTRRKKEYTEQQRQHQQPQQQQPVRRSLRQHSRQTQEPPRPDSPELPEEKVLTLQDFVPGDLRLSPPLPRIQSVPISRYSLPESMTTIIEVPDTP</sequence>
<evidence type="ECO:0000313" key="2">
    <source>
        <dbReference type="EMBL" id="KAK4142314.1"/>
    </source>
</evidence>
<keyword evidence="3" id="KW-1185">Reference proteome</keyword>